<dbReference type="HOGENOM" id="CLU_486656_0_0_1"/>
<name>A0A0D0CXG7_9AGAR</name>
<gene>
    <name evidence="1" type="ORF">GYMLUDRAFT_59297</name>
</gene>
<dbReference type="AlphaFoldDB" id="A0A0D0CXG7"/>
<protein>
    <recommendedName>
        <fullName evidence="3">F-box domain-containing protein</fullName>
    </recommendedName>
</protein>
<dbReference type="EMBL" id="KN834773">
    <property type="protein sequence ID" value="KIK60923.1"/>
    <property type="molecule type" value="Genomic_DNA"/>
</dbReference>
<evidence type="ECO:0000313" key="2">
    <source>
        <dbReference type="Proteomes" id="UP000053593"/>
    </source>
</evidence>
<proteinExistence type="predicted"/>
<keyword evidence="2" id="KW-1185">Reference proteome</keyword>
<dbReference type="Proteomes" id="UP000053593">
    <property type="component" value="Unassembled WGS sequence"/>
</dbReference>
<evidence type="ECO:0000313" key="1">
    <source>
        <dbReference type="EMBL" id="KIK60923.1"/>
    </source>
</evidence>
<sequence length="560" mass="62827">MPPTATATLIRTTRTASSLPYRSVWIKNFLFDQRSNNRVQPSQEGDSSQGQDLFSTLPSEIHLEFARHLTNELKSLHALSILKRCCLDVANSQLYHTINHLQALKTIALLQSSRSALVKLNPRHPASFIRVLKFAVHAESDSDVATFSVRLFKAAMSNMILFSVLPNHLLLTSLTIDTIGITFVDIFQGVPRDKLRLRELRLKAHYNASDVSECGDILASLLCISLHTLQLELRAVSRSGSFLDSGIDYPKFLKFVDRLAPNVSKFILSLYCTYPESLDVLNATLGNGSFSALNDLQIVLSLPIWGVSPQLNLVKFLHRHPHLQRINLSYTSHSSLHYFQPAIMVNQSSLSGLNHFGGRIQDYRALQSYAPVQLQSLTVQFPVGYMGTNDAFPDVLKHTGKTLKTLRLIEDWKTRASIHDIADTWDKLGSSGLHYSTVTGHCRNLEEFELYLPWHAIQSNPGLISNMVNDLLALSQLHMHIFDPLNQDLTTPGCRARLKLDHLDTELQLSSCGLQTQRTVMLQISIYGIGVIQDGQKFLLAMLQDEYLYSIMPVALAQDN</sequence>
<organism evidence="1 2">
    <name type="scientific">Collybiopsis luxurians FD-317 M1</name>
    <dbReference type="NCBI Taxonomy" id="944289"/>
    <lineage>
        <taxon>Eukaryota</taxon>
        <taxon>Fungi</taxon>
        <taxon>Dikarya</taxon>
        <taxon>Basidiomycota</taxon>
        <taxon>Agaricomycotina</taxon>
        <taxon>Agaricomycetes</taxon>
        <taxon>Agaricomycetidae</taxon>
        <taxon>Agaricales</taxon>
        <taxon>Marasmiineae</taxon>
        <taxon>Omphalotaceae</taxon>
        <taxon>Collybiopsis</taxon>
        <taxon>Collybiopsis luxurians</taxon>
    </lineage>
</organism>
<reference evidence="1 2" key="1">
    <citation type="submission" date="2014-04" db="EMBL/GenBank/DDBJ databases">
        <title>Evolutionary Origins and Diversification of the Mycorrhizal Mutualists.</title>
        <authorList>
            <consortium name="DOE Joint Genome Institute"/>
            <consortium name="Mycorrhizal Genomics Consortium"/>
            <person name="Kohler A."/>
            <person name="Kuo A."/>
            <person name="Nagy L.G."/>
            <person name="Floudas D."/>
            <person name="Copeland A."/>
            <person name="Barry K.W."/>
            <person name="Cichocki N."/>
            <person name="Veneault-Fourrey C."/>
            <person name="LaButti K."/>
            <person name="Lindquist E.A."/>
            <person name="Lipzen A."/>
            <person name="Lundell T."/>
            <person name="Morin E."/>
            <person name="Murat C."/>
            <person name="Riley R."/>
            <person name="Ohm R."/>
            <person name="Sun H."/>
            <person name="Tunlid A."/>
            <person name="Henrissat B."/>
            <person name="Grigoriev I.V."/>
            <person name="Hibbett D.S."/>
            <person name="Martin F."/>
        </authorList>
    </citation>
    <scope>NUCLEOTIDE SEQUENCE [LARGE SCALE GENOMIC DNA]</scope>
    <source>
        <strain evidence="1 2">FD-317 M1</strain>
    </source>
</reference>
<evidence type="ECO:0008006" key="3">
    <source>
        <dbReference type="Google" id="ProtNLM"/>
    </source>
</evidence>
<accession>A0A0D0CXG7</accession>